<evidence type="ECO:0000256" key="3">
    <source>
        <dbReference type="SAM" id="SignalP"/>
    </source>
</evidence>
<feature type="chain" id="PRO_5004711544" description="SGNH hydrolase-type esterase domain-containing protein" evidence="3">
    <location>
        <begin position="23"/>
        <end position="277"/>
    </location>
</feature>
<dbReference type="GO" id="GO:0004806">
    <property type="term" value="F:triacylglycerol lipase activity"/>
    <property type="evidence" value="ECO:0007669"/>
    <property type="project" value="TreeGrafter"/>
</dbReference>
<dbReference type="HOGENOM" id="CLU_038449_1_1_6"/>
<dbReference type="Proteomes" id="UP000023785">
    <property type="component" value="Unassembled WGS sequence"/>
</dbReference>
<evidence type="ECO:0000256" key="1">
    <source>
        <dbReference type="PIRSR" id="PIRSR637460-1"/>
    </source>
</evidence>
<dbReference type="PATRIC" id="fig|1392540.3.peg.2230"/>
<dbReference type="STRING" id="1392540.P256_02310"/>
<organism evidence="5 6">
    <name type="scientific">Acinetobacter nectaris CIP 110549</name>
    <dbReference type="NCBI Taxonomy" id="1392540"/>
    <lineage>
        <taxon>Bacteria</taxon>
        <taxon>Pseudomonadati</taxon>
        <taxon>Pseudomonadota</taxon>
        <taxon>Gammaproteobacteria</taxon>
        <taxon>Moraxellales</taxon>
        <taxon>Moraxellaceae</taxon>
        <taxon>Acinetobacter</taxon>
    </lineage>
</organism>
<feature type="active site" description="Nucleophile" evidence="1">
    <location>
        <position position="32"/>
    </location>
</feature>
<feature type="active site" evidence="1">
    <location>
        <position position="255"/>
    </location>
</feature>
<dbReference type="SUPFAM" id="SSF52266">
    <property type="entry name" value="SGNH hydrolase"/>
    <property type="match status" value="1"/>
</dbReference>
<sequence length="277" mass="30088">MNKKVQYIVTLLFMITTIQAHSSDKYVSLGSSYAAGPGVGEPDLESGKCARSLSNYAHQIAAHRHLDLVDVSCSGATTDNILYHGQHGFPPQIESLDMNTKLVSVLIGGNDVSYIGNLLGLSCLSTGGTHCHVSQLDNVKRRLAKLPSQLDQVIAEIHRRSPSAKIILIGYLPVIPTQANVSCKQLPMSENDVNWMRSVAIDLAQVIGAAAKRNNTGIVRSSLIGSQHDVCSSEPFVTGYYPEKNSNWKFTVSYHPTLIGMNNIATALDSEIEKQKK</sequence>
<dbReference type="Gene3D" id="3.40.50.1110">
    <property type="entry name" value="SGNH hydrolase"/>
    <property type="match status" value="1"/>
</dbReference>
<feature type="disulfide bond" evidence="2">
    <location>
        <begin position="49"/>
        <end position="73"/>
    </location>
</feature>
<dbReference type="InterPro" id="IPR037460">
    <property type="entry name" value="SEST-like"/>
</dbReference>
<proteinExistence type="predicted"/>
<name>V2TN50_9GAMM</name>
<dbReference type="EMBL" id="AYER01000010">
    <property type="protein sequence ID" value="ESK37255.1"/>
    <property type="molecule type" value="Genomic_DNA"/>
</dbReference>
<dbReference type="InterPro" id="IPR013830">
    <property type="entry name" value="SGNH_hydro"/>
</dbReference>
<dbReference type="PANTHER" id="PTHR37981:SF1">
    <property type="entry name" value="SGNH HYDROLASE-TYPE ESTERASE DOMAIN-CONTAINING PROTEIN"/>
    <property type="match status" value="1"/>
</dbReference>
<evidence type="ECO:0000256" key="2">
    <source>
        <dbReference type="PIRSR" id="PIRSR637460-2"/>
    </source>
</evidence>
<dbReference type="Pfam" id="PF13472">
    <property type="entry name" value="Lipase_GDSL_2"/>
    <property type="match status" value="1"/>
</dbReference>
<reference evidence="5 6" key="1">
    <citation type="submission" date="2013-10" db="EMBL/GenBank/DDBJ databases">
        <title>The Genome Sequence of Acinetobacter nectaris CIP 110549.</title>
        <authorList>
            <consortium name="The Broad Institute Genomics Platform"/>
            <consortium name="The Broad Institute Genome Sequencing Center for Infectious Disease"/>
            <person name="Cerqueira G."/>
            <person name="Feldgarden M."/>
            <person name="Courvalin P."/>
            <person name="Grillot-Courvalin C."/>
            <person name="Clermont D."/>
            <person name="Rocha E."/>
            <person name="Yoon E.-J."/>
            <person name="Nemec A."/>
            <person name="Young S.K."/>
            <person name="Zeng Q."/>
            <person name="Gargeya S."/>
            <person name="Fitzgerald M."/>
            <person name="Abouelleil A."/>
            <person name="Alvarado L."/>
            <person name="Berlin A.M."/>
            <person name="Chapman S.B."/>
            <person name="Gainer-Dewar J."/>
            <person name="Goldberg J."/>
            <person name="Gnerre S."/>
            <person name="Griggs A."/>
            <person name="Gujja S."/>
            <person name="Hansen M."/>
            <person name="Howarth C."/>
            <person name="Imamovic A."/>
            <person name="Ireland A."/>
            <person name="Larimer J."/>
            <person name="McCowan C."/>
            <person name="Murphy C."/>
            <person name="Pearson M."/>
            <person name="Poon T.W."/>
            <person name="Priest M."/>
            <person name="Roberts A."/>
            <person name="Saif S."/>
            <person name="Shea T."/>
            <person name="Sykes S."/>
            <person name="Wortman J."/>
            <person name="Nusbaum C."/>
            <person name="Birren B."/>
        </authorList>
    </citation>
    <scope>NUCLEOTIDE SEQUENCE [LARGE SCALE GENOMIC DNA]</scope>
    <source>
        <strain evidence="5 6">CIP 110549</strain>
    </source>
</reference>
<comment type="caution">
    <text evidence="5">The sequence shown here is derived from an EMBL/GenBank/DDBJ whole genome shotgun (WGS) entry which is preliminary data.</text>
</comment>
<accession>V2TN50</accession>
<keyword evidence="6" id="KW-1185">Reference proteome</keyword>
<dbReference type="AlphaFoldDB" id="V2TN50"/>
<keyword evidence="2" id="KW-1015">Disulfide bond</keyword>
<feature type="disulfide bond" evidence="2">
    <location>
        <begin position="123"/>
        <end position="131"/>
    </location>
</feature>
<evidence type="ECO:0000313" key="5">
    <source>
        <dbReference type="EMBL" id="ESK37255.1"/>
    </source>
</evidence>
<dbReference type="InterPro" id="IPR036514">
    <property type="entry name" value="SGNH_hydro_sf"/>
</dbReference>
<dbReference type="eggNOG" id="COG2755">
    <property type="taxonomic scope" value="Bacteria"/>
</dbReference>
<feature type="signal peptide" evidence="3">
    <location>
        <begin position="1"/>
        <end position="22"/>
    </location>
</feature>
<gene>
    <name evidence="5" type="ORF">P256_02310</name>
</gene>
<keyword evidence="3" id="KW-0732">Signal</keyword>
<dbReference type="CDD" id="cd01823">
    <property type="entry name" value="SEST_like"/>
    <property type="match status" value="1"/>
</dbReference>
<evidence type="ECO:0000313" key="6">
    <source>
        <dbReference type="Proteomes" id="UP000023785"/>
    </source>
</evidence>
<feature type="domain" description="SGNH hydrolase-type esterase" evidence="4">
    <location>
        <begin position="29"/>
        <end position="228"/>
    </location>
</feature>
<evidence type="ECO:0000259" key="4">
    <source>
        <dbReference type="Pfam" id="PF13472"/>
    </source>
</evidence>
<protein>
    <recommendedName>
        <fullName evidence="4">SGNH hydrolase-type esterase domain-containing protein</fullName>
    </recommendedName>
</protein>
<dbReference type="GO" id="GO:0019433">
    <property type="term" value="P:triglyceride catabolic process"/>
    <property type="evidence" value="ECO:0007669"/>
    <property type="project" value="TreeGrafter"/>
</dbReference>
<dbReference type="PANTHER" id="PTHR37981">
    <property type="entry name" value="LIPASE 2"/>
    <property type="match status" value="1"/>
</dbReference>
<dbReference type="RefSeq" id="WP_023273920.1">
    <property type="nucleotide sequence ID" value="NZ_KI530736.1"/>
</dbReference>